<dbReference type="eggNOG" id="COG1247">
    <property type="taxonomic scope" value="Bacteria"/>
</dbReference>
<dbReference type="PANTHER" id="PTHR43072">
    <property type="entry name" value="N-ACETYLTRANSFERASE"/>
    <property type="match status" value="1"/>
</dbReference>
<reference evidence="5" key="1">
    <citation type="submission" date="2014-04" db="EMBL/GenBank/DDBJ databases">
        <title>Whole-Genome optical mapping and complete genome sequence of Sphingobacterium deserti sp. nov., a new spaces isolated from desert in the west of China.</title>
        <authorList>
            <person name="Teng C."/>
            <person name="Zhou Z."/>
            <person name="Li X."/>
            <person name="Chen M."/>
            <person name="Lin M."/>
            <person name="Wang L."/>
            <person name="Su S."/>
            <person name="Zhang C."/>
            <person name="Zhang W."/>
        </authorList>
    </citation>
    <scope>NUCLEOTIDE SEQUENCE [LARGE SCALE GENOMIC DNA]</scope>
    <source>
        <strain evidence="5">ACCC05744</strain>
    </source>
</reference>
<evidence type="ECO:0000256" key="2">
    <source>
        <dbReference type="ARBA" id="ARBA00023315"/>
    </source>
</evidence>
<evidence type="ECO:0000313" key="4">
    <source>
        <dbReference type="EMBL" id="KGE13319.1"/>
    </source>
</evidence>
<sequence>MKALVYRDASHSDLKQIVAIYNTTIASRLVTADTEEVSLESRESWFAAHNPEQRPLWIVENENKETVGWVSFQSFYGRPAYNGTVEISIYLSPEMRGLGYGKQILNDSIGRAPQLGIKTLLAFIFAHNEPSLQLFYKTGFTDWGDFPRIAEMDGQEYGLKILGKRLAP</sequence>
<dbReference type="GO" id="GO:0016747">
    <property type="term" value="F:acyltransferase activity, transferring groups other than amino-acyl groups"/>
    <property type="evidence" value="ECO:0007669"/>
    <property type="project" value="InterPro"/>
</dbReference>
<dbReference type="Gene3D" id="3.40.630.30">
    <property type="match status" value="1"/>
</dbReference>
<keyword evidence="5" id="KW-1185">Reference proteome</keyword>
<comment type="caution">
    <text evidence="4">The sequence shown here is derived from an EMBL/GenBank/DDBJ whole genome shotgun (WGS) entry which is preliminary data.</text>
</comment>
<dbReference type="OrthoDB" id="9799096at2"/>
<dbReference type="CDD" id="cd04301">
    <property type="entry name" value="NAT_SF"/>
    <property type="match status" value="1"/>
</dbReference>
<dbReference type="Proteomes" id="UP000031802">
    <property type="component" value="Unassembled WGS sequence"/>
</dbReference>
<keyword evidence="1 4" id="KW-0808">Transferase</keyword>
<evidence type="ECO:0000313" key="5">
    <source>
        <dbReference type="Proteomes" id="UP000031802"/>
    </source>
</evidence>
<protein>
    <submittedName>
        <fullName evidence="4">Phosphinothricin acetyltransferase</fullName>
    </submittedName>
</protein>
<dbReference type="AlphaFoldDB" id="A0A0B8T644"/>
<dbReference type="PATRIC" id="fig|1229276.3.peg.2943"/>
<evidence type="ECO:0000256" key="1">
    <source>
        <dbReference type="ARBA" id="ARBA00022679"/>
    </source>
</evidence>
<keyword evidence="2" id="KW-0012">Acyltransferase</keyword>
<dbReference type="EMBL" id="JJMU01000053">
    <property type="protein sequence ID" value="KGE13319.1"/>
    <property type="molecule type" value="Genomic_DNA"/>
</dbReference>
<feature type="domain" description="N-acetyltransferase" evidence="3">
    <location>
        <begin position="4"/>
        <end position="162"/>
    </location>
</feature>
<dbReference type="PROSITE" id="PS51186">
    <property type="entry name" value="GNAT"/>
    <property type="match status" value="1"/>
</dbReference>
<dbReference type="STRING" id="1229276.DI53_2850"/>
<evidence type="ECO:0000259" key="3">
    <source>
        <dbReference type="PROSITE" id="PS51186"/>
    </source>
</evidence>
<organism evidence="4 5">
    <name type="scientific">Sphingobacterium deserti</name>
    <dbReference type="NCBI Taxonomy" id="1229276"/>
    <lineage>
        <taxon>Bacteria</taxon>
        <taxon>Pseudomonadati</taxon>
        <taxon>Bacteroidota</taxon>
        <taxon>Sphingobacteriia</taxon>
        <taxon>Sphingobacteriales</taxon>
        <taxon>Sphingobacteriaceae</taxon>
        <taxon>Sphingobacterium</taxon>
    </lineage>
</organism>
<reference evidence="4 5" key="2">
    <citation type="journal article" date="2015" name="PLoS ONE">
        <title>Whole-Genome Optical Mapping and Finished Genome Sequence of Sphingobacterium deserti sp. nov., a New Species Isolated from the Western Desert of China.</title>
        <authorList>
            <person name="Teng C."/>
            <person name="Zhou Z."/>
            <person name="Molnar I."/>
            <person name="Li X."/>
            <person name="Tang R."/>
            <person name="Chen M."/>
            <person name="Wang L."/>
            <person name="Su S."/>
            <person name="Zhang W."/>
            <person name="Lin M."/>
        </authorList>
    </citation>
    <scope>NUCLEOTIDE SEQUENCE [LARGE SCALE GENOMIC DNA]</scope>
    <source>
        <strain evidence="5">ACCC05744</strain>
    </source>
</reference>
<proteinExistence type="predicted"/>
<gene>
    <name evidence="4" type="ORF">DI53_2850</name>
</gene>
<name>A0A0B8T644_9SPHI</name>
<dbReference type="Pfam" id="PF00583">
    <property type="entry name" value="Acetyltransf_1"/>
    <property type="match status" value="1"/>
</dbReference>
<accession>A0A0B8T644</accession>
<dbReference type="InterPro" id="IPR016181">
    <property type="entry name" value="Acyl_CoA_acyltransferase"/>
</dbReference>
<dbReference type="RefSeq" id="WP_037500822.1">
    <property type="nucleotide sequence ID" value="NZ_JJMU01000053.1"/>
</dbReference>
<dbReference type="SUPFAM" id="SSF55729">
    <property type="entry name" value="Acyl-CoA N-acyltransferases (Nat)"/>
    <property type="match status" value="1"/>
</dbReference>
<dbReference type="InterPro" id="IPR000182">
    <property type="entry name" value="GNAT_dom"/>
</dbReference>
<dbReference type="PANTHER" id="PTHR43072:SF23">
    <property type="entry name" value="UPF0039 PROTEIN C11D3.02C"/>
    <property type="match status" value="1"/>
</dbReference>